<dbReference type="EMBL" id="KN848637">
    <property type="protein sequence ID" value="KIR80286.1"/>
    <property type="molecule type" value="Genomic_DNA"/>
</dbReference>
<evidence type="ECO:0000256" key="4">
    <source>
        <dbReference type="ARBA" id="ARBA00022801"/>
    </source>
</evidence>
<evidence type="ECO:0000313" key="6">
    <source>
        <dbReference type="EMBL" id="KIR80286.1"/>
    </source>
</evidence>
<protein>
    <recommendedName>
        <fullName evidence="8">Peptidase S33 tripeptidyl aminopeptidase-like C-terminal domain-containing protein</fullName>
    </recommendedName>
</protein>
<evidence type="ECO:0000313" key="7">
    <source>
        <dbReference type="Proteomes" id="UP000054272"/>
    </source>
</evidence>
<evidence type="ECO:0000256" key="3">
    <source>
        <dbReference type="ARBA" id="ARBA00022670"/>
    </source>
</evidence>
<keyword evidence="5" id="KW-0325">Glycoprotein</keyword>
<dbReference type="Proteomes" id="UP000054272">
    <property type="component" value="Unassembled WGS sequence"/>
</dbReference>
<accession>A0ABR5BXE4</accession>
<dbReference type="Pfam" id="PF00450">
    <property type="entry name" value="Peptidase_S10"/>
    <property type="match status" value="1"/>
</dbReference>
<name>A0ABR5BXE4_9TREE</name>
<gene>
    <name evidence="6" type="ORF">I306_02626</name>
</gene>
<evidence type="ECO:0000256" key="5">
    <source>
        <dbReference type="ARBA" id="ARBA00023180"/>
    </source>
</evidence>
<evidence type="ECO:0000256" key="2">
    <source>
        <dbReference type="ARBA" id="ARBA00022645"/>
    </source>
</evidence>
<proteinExistence type="inferred from homology"/>
<keyword evidence="4" id="KW-0378">Hydrolase</keyword>
<evidence type="ECO:0008006" key="8">
    <source>
        <dbReference type="Google" id="ProtNLM"/>
    </source>
</evidence>
<keyword evidence="3" id="KW-0645">Protease</keyword>
<dbReference type="InterPro" id="IPR001563">
    <property type="entry name" value="Peptidase_S10"/>
</dbReference>
<sequence>MPTSELHSRLTRGFANTVSHSLPQAAYHLLPAVIEAGTCIFVYSGMNDTIFPYEGSLAWMSRIPSSQLSAFRQPPVTIPPPAKPSETILRRIVHNPGGAVTLYGFPDADHMAQVDRPTMVWKILENAAKGENWNPLERCW</sequence>
<reference evidence="6 7" key="1">
    <citation type="submission" date="2015-01" db="EMBL/GenBank/DDBJ databases">
        <title>The Genome Sequence of Cryptococcus gattii EJB2.</title>
        <authorList>
            <consortium name="The Broad Institute Genomics Platform"/>
            <person name="Cuomo C."/>
            <person name="Litvintseva A."/>
            <person name="Chen Y."/>
            <person name="Heitman J."/>
            <person name="Sun S."/>
            <person name="Springer D."/>
            <person name="Dromer F."/>
            <person name="Young S."/>
            <person name="Zeng Q."/>
            <person name="Gargeya S."/>
            <person name="Abouelleil A."/>
            <person name="Alvarado L."/>
            <person name="Chapman S.B."/>
            <person name="Gainer-Dewar J."/>
            <person name="Goldberg J."/>
            <person name="Griggs A."/>
            <person name="Gujja S."/>
            <person name="Hansen M."/>
            <person name="Howarth C."/>
            <person name="Imamovic A."/>
            <person name="Larimer J."/>
            <person name="Murphy C."/>
            <person name="Naylor J."/>
            <person name="Pearson M."/>
            <person name="Priest M."/>
            <person name="Roberts A."/>
            <person name="Saif S."/>
            <person name="Shea T."/>
            <person name="Sykes S."/>
            <person name="Wortman J."/>
            <person name="Nusbaum C."/>
            <person name="Birren B."/>
        </authorList>
    </citation>
    <scope>NUCLEOTIDE SEQUENCE [LARGE SCALE GENOMIC DNA]</scope>
    <source>
        <strain evidence="6 7">EJB2</strain>
    </source>
</reference>
<dbReference type="InterPro" id="IPR029058">
    <property type="entry name" value="AB_hydrolase_fold"/>
</dbReference>
<organism evidence="6 7">
    <name type="scientific">Cryptococcus gattii EJB2</name>
    <dbReference type="NCBI Taxonomy" id="1296103"/>
    <lineage>
        <taxon>Eukaryota</taxon>
        <taxon>Fungi</taxon>
        <taxon>Dikarya</taxon>
        <taxon>Basidiomycota</taxon>
        <taxon>Agaricomycotina</taxon>
        <taxon>Tremellomycetes</taxon>
        <taxon>Tremellales</taxon>
        <taxon>Cryptococcaceae</taxon>
        <taxon>Cryptococcus</taxon>
        <taxon>Cryptococcus gattii species complex</taxon>
    </lineage>
</organism>
<keyword evidence="7" id="KW-1185">Reference proteome</keyword>
<dbReference type="SUPFAM" id="SSF53474">
    <property type="entry name" value="alpha/beta-Hydrolases"/>
    <property type="match status" value="1"/>
</dbReference>
<comment type="similarity">
    <text evidence="1">Belongs to the peptidase S10 family.</text>
</comment>
<dbReference type="Gene3D" id="3.40.50.1820">
    <property type="entry name" value="alpha/beta hydrolase"/>
    <property type="match status" value="1"/>
</dbReference>
<evidence type="ECO:0000256" key="1">
    <source>
        <dbReference type="ARBA" id="ARBA00009431"/>
    </source>
</evidence>
<keyword evidence="2" id="KW-0121">Carboxypeptidase</keyword>